<gene>
    <name evidence="3" type="ORF">Nepgr_028247</name>
</gene>
<proteinExistence type="predicted"/>
<protein>
    <submittedName>
        <fullName evidence="3">Uncharacterized protein</fullName>
    </submittedName>
</protein>
<evidence type="ECO:0000313" key="4">
    <source>
        <dbReference type="Proteomes" id="UP001279734"/>
    </source>
</evidence>
<organism evidence="3 4">
    <name type="scientific">Nepenthes gracilis</name>
    <name type="common">Slender pitcher plant</name>
    <dbReference type="NCBI Taxonomy" id="150966"/>
    <lineage>
        <taxon>Eukaryota</taxon>
        <taxon>Viridiplantae</taxon>
        <taxon>Streptophyta</taxon>
        <taxon>Embryophyta</taxon>
        <taxon>Tracheophyta</taxon>
        <taxon>Spermatophyta</taxon>
        <taxon>Magnoliopsida</taxon>
        <taxon>eudicotyledons</taxon>
        <taxon>Gunneridae</taxon>
        <taxon>Pentapetalae</taxon>
        <taxon>Caryophyllales</taxon>
        <taxon>Nepenthaceae</taxon>
        <taxon>Nepenthes</taxon>
    </lineage>
</organism>
<evidence type="ECO:0000256" key="1">
    <source>
        <dbReference type="SAM" id="MobiDB-lite"/>
    </source>
</evidence>
<dbReference type="Proteomes" id="UP001279734">
    <property type="component" value="Unassembled WGS sequence"/>
</dbReference>
<reference evidence="3" key="1">
    <citation type="submission" date="2023-05" db="EMBL/GenBank/DDBJ databases">
        <title>Nepenthes gracilis genome sequencing.</title>
        <authorList>
            <person name="Fukushima K."/>
        </authorList>
    </citation>
    <scope>NUCLEOTIDE SEQUENCE</scope>
    <source>
        <strain evidence="3">SING2019-196</strain>
    </source>
</reference>
<feature type="signal peptide" evidence="2">
    <location>
        <begin position="1"/>
        <end position="20"/>
    </location>
</feature>
<dbReference type="EMBL" id="BSYO01000031">
    <property type="protein sequence ID" value="GMH26404.1"/>
    <property type="molecule type" value="Genomic_DNA"/>
</dbReference>
<comment type="caution">
    <text evidence="3">The sequence shown here is derived from an EMBL/GenBank/DDBJ whole genome shotgun (WGS) entry which is preliminary data.</text>
</comment>
<feature type="compositionally biased region" description="Basic residues" evidence="1">
    <location>
        <begin position="27"/>
        <end position="39"/>
    </location>
</feature>
<feature type="compositionally biased region" description="Pro residues" evidence="1">
    <location>
        <begin position="40"/>
        <end position="54"/>
    </location>
</feature>
<dbReference type="PANTHER" id="PTHR31681">
    <property type="entry name" value="C2H2-LIKE ZINC FINGER PROTEIN"/>
    <property type="match status" value="1"/>
</dbReference>
<accession>A0AAD3TCG9</accession>
<name>A0AAD3TCG9_NEPGR</name>
<keyword evidence="2" id="KW-0732">Signal</keyword>
<dbReference type="PANTHER" id="PTHR31681:SF3">
    <property type="entry name" value="OS04G0690100 PROTEIN"/>
    <property type="match status" value="1"/>
</dbReference>
<evidence type="ECO:0000313" key="3">
    <source>
        <dbReference type="EMBL" id="GMH26404.1"/>
    </source>
</evidence>
<feature type="region of interest" description="Disordered" evidence="1">
    <location>
        <begin position="23"/>
        <end position="70"/>
    </location>
</feature>
<evidence type="ECO:0000256" key="2">
    <source>
        <dbReference type="SAM" id="SignalP"/>
    </source>
</evidence>
<feature type="chain" id="PRO_5042292869" evidence="2">
    <location>
        <begin position="21"/>
        <end position="301"/>
    </location>
</feature>
<keyword evidence="4" id="KW-1185">Reference proteome</keyword>
<dbReference type="AlphaFoldDB" id="A0AAD3TCG9"/>
<sequence>MERCLVTTSLAILLCHPSTTIKCFNPKPRRPPQPRRKKPPPPPQPAPGPRPPQRPTNTERKRRLHKKSPSPVYFQRSITAYSETGPRLRLVSRLSFAFGVIESVLLRRGWDRCSRMAIAEILKVDSGDGVLRKFEEFREAVKAGASRADRGSWGKERAMVDGNEILCFHGASVTCGLGSDGGQRICEERSCGVCRLIRTACCSPLDGVGPTVMSLNSCGAHKKAVKRCGDGGSRKAIVICRGIAGCVARFKRSDAFECGEAAAAVDSVLLCDDGRSDDDQELLMFNPSAVLPCFVVVYNVW</sequence>